<comment type="caution">
    <text evidence="2">The sequence shown here is derived from an EMBL/GenBank/DDBJ whole genome shotgun (WGS) entry which is preliminary data.</text>
</comment>
<dbReference type="Proteomes" id="UP000324800">
    <property type="component" value="Unassembled WGS sequence"/>
</dbReference>
<accession>A0A5J4TMT3</accession>
<reference evidence="2 3" key="1">
    <citation type="submission" date="2019-03" db="EMBL/GenBank/DDBJ databases">
        <title>Single cell metagenomics reveals metabolic interactions within the superorganism composed of flagellate Streblomastix strix and complex community of Bacteroidetes bacteria on its surface.</title>
        <authorList>
            <person name="Treitli S.C."/>
            <person name="Kolisko M."/>
            <person name="Husnik F."/>
            <person name="Keeling P."/>
            <person name="Hampl V."/>
        </authorList>
    </citation>
    <scope>NUCLEOTIDE SEQUENCE [LARGE SCALE GENOMIC DNA]</scope>
    <source>
        <strain evidence="2">ST1C</strain>
    </source>
</reference>
<proteinExistence type="predicted"/>
<name>A0A5J4TMT3_9EUKA</name>
<organism evidence="2 3">
    <name type="scientific">Streblomastix strix</name>
    <dbReference type="NCBI Taxonomy" id="222440"/>
    <lineage>
        <taxon>Eukaryota</taxon>
        <taxon>Metamonada</taxon>
        <taxon>Preaxostyla</taxon>
        <taxon>Oxymonadida</taxon>
        <taxon>Streblomastigidae</taxon>
        <taxon>Streblomastix</taxon>
    </lineage>
</organism>
<feature type="compositionally biased region" description="Polar residues" evidence="1">
    <location>
        <begin position="1"/>
        <end position="16"/>
    </location>
</feature>
<feature type="non-terminal residue" evidence="2">
    <location>
        <position position="1"/>
    </location>
</feature>
<dbReference type="AlphaFoldDB" id="A0A5J4TMT3"/>
<evidence type="ECO:0000313" key="3">
    <source>
        <dbReference type="Proteomes" id="UP000324800"/>
    </source>
</evidence>
<gene>
    <name evidence="2" type="ORF">EZS28_045175</name>
</gene>
<evidence type="ECO:0000313" key="2">
    <source>
        <dbReference type="EMBL" id="KAA6359299.1"/>
    </source>
</evidence>
<feature type="region of interest" description="Disordered" evidence="1">
    <location>
        <begin position="1"/>
        <end position="47"/>
    </location>
</feature>
<feature type="compositionally biased region" description="Polar residues" evidence="1">
    <location>
        <begin position="34"/>
        <end position="43"/>
    </location>
</feature>
<sequence>PQNAPKTTRQVQNLRNRNIDPTPRIRLRQCPTPRLTSRNSWTDQGRKEERREYINLENREIDNDIEEILDGNGQTDNKIIGTMGNNQHQKFHSIRVYPPMERQLQYQQATILVKDNEIQGNGS</sequence>
<protein>
    <submittedName>
        <fullName evidence="2">Uncharacterized protein</fullName>
    </submittedName>
</protein>
<evidence type="ECO:0000256" key="1">
    <source>
        <dbReference type="SAM" id="MobiDB-lite"/>
    </source>
</evidence>
<dbReference type="EMBL" id="SNRW01028599">
    <property type="protein sequence ID" value="KAA6359299.1"/>
    <property type="molecule type" value="Genomic_DNA"/>
</dbReference>